<name>A0A285E9Q1_9ACTN</name>
<sequence length="57" mass="5900">MTVNIRKCVLQTRPLDESVALGTLAAQAARCLEAAVVSGLNVLVAGSTQVGKTTFLI</sequence>
<proteinExistence type="predicted"/>
<evidence type="ECO:0000313" key="2">
    <source>
        <dbReference type="Proteomes" id="UP000219514"/>
    </source>
</evidence>
<dbReference type="InterPro" id="IPR027417">
    <property type="entry name" value="P-loop_NTPase"/>
</dbReference>
<reference evidence="1" key="1">
    <citation type="submission" date="2017-09" db="EMBL/GenBank/DDBJ databases">
        <authorList>
            <person name="Ehlers B."/>
            <person name="Leendertz F.H."/>
        </authorList>
    </citation>
    <scope>NUCLEOTIDE SEQUENCE [LARGE SCALE GENOMIC DNA]</scope>
    <source>
        <strain evidence="1">DSM 46844</strain>
    </source>
</reference>
<dbReference type="Gene3D" id="3.40.50.300">
    <property type="entry name" value="P-loop containing nucleotide triphosphate hydrolases"/>
    <property type="match status" value="1"/>
</dbReference>
<dbReference type="AlphaFoldDB" id="A0A285E9Q1"/>
<dbReference type="RefSeq" id="WP_245853526.1">
    <property type="nucleotide sequence ID" value="NZ_JACHXB010000001.1"/>
</dbReference>
<dbReference type="EMBL" id="OBDO01000001">
    <property type="protein sequence ID" value="SNX94816.1"/>
    <property type="molecule type" value="Genomic_DNA"/>
</dbReference>
<accession>A0A285E9Q1</accession>
<evidence type="ECO:0000313" key="1">
    <source>
        <dbReference type="EMBL" id="SNX94816.1"/>
    </source>
</evidence>
<gene>
    <name evidence="1" type="ORF">SAMN06893097_101613</name>
</gene>
<dbReference type="Proteomes" id="UP000219514">
    <property type="component" value="Unassembled WGS sequence"/>
</dbReference>
<organism evidence="1 2">
    <name type="scientific">Geodermatophilus sabuli</name>
    <dbReference type="NCBI Taxonomy" id="1564158"/>
    <lineage>
        <taxon>Bacteria</taxon>
        <taxon>Bacillati</taxon>
        <taxon>Actinomycetota</taxon>
        <taxon>Actinomycetes</taxon>
        <taxon>Geodermatophilales</taxon>
        <taxon>Geodermatophilaceae</taxon>
        <taxon>Geodermatophilus</taxon>
    </lineage>
</organism>
<dbReference type="SUPFAM" id="SSF52540">
    <property type="entry name" value="P-loop containing nucleoside triphosphate hydrolases"/>
    <property type="match status" value="1"/>
</dbReference>
<keyword evidence="2" id="KW-1185">Reference proteome</keyword>
<protein>
    <submittedName>
        <fullName evidence="1">Pilus assembly protein CpaF</fullName>
    </submittedName>
</protein>